<evidence type="ECO:0000256" key="1">
    <source>
        <dbReference type="SAM" id="MobiDB-lite"/>
    </source>
</evidence>
<dbReference type="EMBL" id="JAWWNJ010000041">
    <property type="protein sequence ID" value="KAK7020321.1"/>
    <property type="molecule type" value="Genomic_DNA"/>
</dbReference>
<evidence type="ECO:0000313" key="2">
    <source>
        <dbReference type="EMBL" id="KAK7020321.1"/>
    </source>
</evidence>
<name>A0AAW0B3I5_9AGAR</name>
<feature type="region of interest" description="Disordered" evidence="1">
    <location>
        <begin position="473"/>
        <end position="494"/>
    </location>
</feature>
<gene>
    <name evidence="2" type="ORF">R3P38DRAFT_3197616</name>
</gene>
<proteinExistence type="predicted"/>
<accession>A0AAW0B3I5</accession>
<reference evidence="2 3" key="1">
    <citation type="journal article" date="2024" name="J Genomics">
        <title>Draft genome sequencing and assembly of Favolaschia claudopus CIRM-BRFM 2984 isolated from oak limbs.</title>
        <authorList>
            <person name="Navarro D."/>
            <person name="Drula E."/>
            <person name="Chaduli D."/>
            <person name="Cazenave R."/>
            <person name="Ahrendt S."/>
            <person name="Wang J."/>
            <person name="Lipzen A."/>
            <person name="Daum C."/>
            <person name="Barry K."/>
            <person name="Grigoriev I.V."/>
            <person name="Favel A."/>
            <person name="Rosso M.N."/>
            <person name="Martin F."/>
        </authorList>
    </citation>
    <scope>NUCLEOTIDE SEQUENCE [LARGE SCALE GENOMIC DNA]</scope>
    <source>
        <strain evidence="2 3">CIRM-BRFM 2984</strain>
    </source>
</reference>
<dbReference type="AlphaFoldDB" id="A0AAW0B3I5"/>
<keyword evidence="3" id="KW-1185">Reference proteome</keyword>
<sequence length="541" mass="60636">MRPVRMPSSKWGSSSFEDIHEAAKALWNEKLSKIEIDIPNTPENVTLMLSSSLYRAAPHSDSLATNNATGETQGLFAGTSSFYFDSFPFNRSTTQFALLPFTPKYTIHNSYFGTSTTIITVGFDGKLVQKVTPAGTKAYVANARQNVTIELTRQRRTKANKCLGAQSIPDTQDFIRKEGKGASAQLPTHCQRELFHESCKLMLDDEFIHAYKDGIVLPRCKITKENIPNLLGHQKVSETRKLIYQGGYVVNSTKVEELLMPESLVPTEVSFIQKVTSQIADTGLHRYFSNSLHGLDFDTFDALVVDFMHDEGVDTVHEFNARFRQVAPLGRSTIRRLPHSVPELKKLGARSYKDILQCLHRRPSTGTPQHINIRSLVHLHLLAFTGQASYAHGHLEIDSESAARSFRLWTLKPSHTCGFEQHCDCTLAFIRVGIGLPPVLTMSYVVRRVRRPLDIDENLNEDDKNDAVVRISRHEDQDQGNERQSAGDTGCKGALSMQNNVPRAGLEFDLPPWFMDPGFKVLTNFVSLFSSQVTALKLVKI</sequence>
<organism evidence="2 3">
    <name type="scientific">Favolaschia claudopus</name>
    <dbReference type="NCBI Taxonomy" id="2862362"/>
    <lineage>
        <taxon>Eukaryota</taxon>
        <taxon>Fungi</taxon>
        <taxon>Dikarya</taxon>
        <taxon>Basidiomycota</taxon>
        <taxon>Agaricomycotina</taxon>
        <taxon>Agaricomycetes</taxon>
        <taxon>Agaricomycetidae</taxon>
        <taxon>Agaricales</taxon>
        <taxon>Marasmiineae</taxon>
        <taxon>Mycenaceae</taxon>
        <taxon>Favolaschia</taxon>
    </lineage>
</organism>
<dbReference type="Proteomes" id="UP001362999">
    <property type="component" value="Unassembled WGS sequence"/>
</dbReference>
<protein>
    <submittedName>
        <fullName evidence="2">Uncharacterized protein</fullName>
    </submittedName>
</protein>
<evidence type="ECO:0000313" key="3">
    <source>
        <dbReference type="Proteomes" id="UP001362999"/>
    </source>
</evidence>
<comment type="caution">
    <text evidence="2">The sequence shown here is derived from an EMBL/GenBank/DDBJ whole genome shotgun (WGS) entry which is preliminary data.</text>
</comment>